<evidence type="ECO:0000256" key="1">
    <source>
        <dbReference type="ARBA" id="ARBA00004419"/>
    </source>
</evidence>
<dbReference type="InterPro" id="IPR045162">
    <property type="entry name" value="Vps15-like"/>
</dbReference>
<dbReference type="EC" id="2.7.11.1" evidence="2"/>
<evidence type="ECO:0000256" key="6">
    <source>
        <dbReference type="ARBA" id="ARBA00022737"/>
    </source>
</evidence>
<feature type="repeat" description="WD" evidence="11">
    <location>
        <begin position="1245"/>
        <end position="1278"/>
    </location>
</feature>
<dbReference type="Proteomes" id="UP000472264">
    <property type="component" value="Chromosome 6"/>
</dbReference>
<dbReference type="PROSITE" id="PS50077">
    <property type="entry name" value="HEAT_REPEAT"/>
    <property type="match status" value="2"/>
</dbReference>
<dbReference type="PANTHER" id="PTHR17583:SF0">
    <property type="entry name" value="PHOSPHOINOSITIDE 3-KINASE REGULATORY SUBUNIT 4"/>
    <property type="match status" value="1"/>
</dbReference>
<dbReference type="GO" id="GO:0016236">
    <property type="term" value="P:macroautophagy"/>
    <property type="evidence" value="ECO:0007669"/>
    <property type="project" value="InterPro"/>
</dbReference>
<feature type="repeat" description="HEAT" evidence="10">
    <location>
        <begin position="450"/>
        <end position="480"/>
    </location>
</feature>
<reference evidence="14" key="3">
    <citation type="submission" date="2025-09" db="UniProtKB">
        <authorList>
            <consortium name="Ensembl"/>
        </authorList>
    </citation>
    <scope>IDENTIFICATION</scope>
</reference>
<dbReference type="PROSITE" id="PS00678">
    <property type="entry name" value="WD_REPEATS_1"/>
    <property type="match status" value="1"/>
</dbReference>
<keyword evidence="15" id="KW-1185">Reference proteome</keyword>
<dbReference type="SUPFAM" id="SSF48371">
    <property type="entry name" value="ARM repeat"/>
    <property type="match status" value="1"/>
</dbReference>
<evidence type="ECO:0000256" key="3">
    <source>
        <dbReference type="ARBA" id="ARBA00022527"/>
    </source>
</evidence>
<reference evidence="14" key="1">
    <citation type="submission" date="2021-04" db="EMBL/GenBank/DDBJ databases">
        <authorList>
            <consortium name="Wellcome Sanger Institute Data Sharing"/>
        </authorList>
    </citation>
    <scope>NUCLEOTIDE SEQUENCE [LARGE SCALE GENOMIC DNA]</scope>
</reference>
<dbReference type="GO" id="GO:0005524">
    <property type="term" value="F:ATP binding"/>
    <property type="evidence" value="ECO:0007669"/>
    <property type="project" value="UniProtKB-KW"/>
</dbReference>
<dbReference type="GO" id="GO:0071561">
    <property type="term" value="C:nucleus-vacuole junction"/>
    <property type="evidence" value="ECO:0007669"/>
    <property type="project" value="TreeGrafter"/>
</dbReference>
<dbReference type="GO" id="GO:0005770">
    <property type="term" value="C:late endosome"/>
    <property type="evidence" value="ECO:0007669"/>
    <property type="project" value="TreeGrafter"/>
</dbReference>
<dbReference type="InterPro" id="IPR000719">
    <property type="entry name" value="Prot_kinase_dom"/>
</dbReference>
<dbReference type="PROSITE" id="PS50011">
    <property type="entry name" value="PROTEIN_KINASE_DOM"/>
    <property type="match status" value="1"/>
</dbReference>
<keyword evidence="9" id="KW-0067">ATP-binding</keyword>
<evidence type="ECO:0000256" key="9">
    <source>
        <dbReference type="ARBA" id="ARBA00022840"/>
    </source>
</evidence>
<name>A0A665U3Q5_ECHNA</name>
<feature type="compositionally biased region" description="Basic and acidic residues" evidence="12">
    <location>
        <begin position="1235"/>
        <end position="1246"/>
    </location>
</feature>
<dbReference type="Pfam" id="PF22956">
    <property type="entry name" value="VPS15-like_hel"/>
    <property type="match status" value="1"/>
</dbReference>
<evidence type="ECO:0000259" key="13">
    <source>
        <dbReference type="PROSITE" id="PS50011"/>
    </source>
</evidence>
<keyword evidence="8" id="KW-0418">Kinase</keyword>
<dbReference type="PANTHER" id="PTHR17583">
    <property type="entry name" value="PHOSPHOINOSITIDE 3-KINASE REGULATORY SUBUNIT 4"/>
    <property type="match status" value="1"/>
</dbReference>
<dbReference type="InterPro" id="IPR036322">
    <property type="entry name" value="WD40_repeat_dom_sf"/>
</dbReference>
<dbReference type="Ensembl" id="ENSENLT00000014339.1">
    <property type="protein sequence ID" value="ENSENLP00000013784.1"/>
    <property type="gene ID" value="ENSENLG00000006425.1"/>
</dbReference>
<evidence type="ECO:0000313" key="15">
    <source>
        <dbReference type="Proteomes" id="UP000472264"/>
    </source>
</evidence>
<keyword evidence="3" id="KW-0723">Serine/threonine-protein kinase</keyword>
<dbReference type="PROSITE" id="PS50294">
    <property type="entry name" value="WD_REPEATS_REGION"/>
    <property type="match status" value="2"/>
</dbReference>
<dbReference type="InterPro" id="IPR008271">
    <property type="entry name" value="Ser/Thr_kinase_AS"/>
</dbReference>
<evidence type="ECO:0000313" key="14">
    <source>
        <dbReference type="Ensembl" id="ENSENLP00000013784.1"/>
    </source>
</evidence>
<dbReference type="InterPro" id="IPR011989">
    <property type="entry name" value="ARM-like"/>
</dbReference>
<dbReference type="Pfam" id="PF00069">
    <property type="entry name" value="Pkinase"/>
    <property type="match status" value="1"/>
</dbReference>
<dbReference type="GO" id="GO:0034272">
    <property type="term" value="C:phosphatidylinositol 3-kinase complex, class III, type II"/>
    <property type="evidence" value="ECO:0007669"/>
    <property type="project" value="TreeGrafter"/>
</dbReference>
<keyword evidence="6" id="KW-0677">Repeat</keyword>
<evidence type="ECO:0000256" key="5">
    <source>
        <dbReference type="ARBA" id="ARBA00022679"/>
    </source>
</evidence>
<evidence type="ECO:0000256" key="8">
    <source>
        <dbReference type="ARBA" id="ARBA00022777"/>
    </source>
</evidence>
<dbReference type="SUPFAM" id="SSF56112">
    <property type="entry name" value="Protein kinase-like (PK-like)"/>
    <property type="match status" value="1"/>
</dbReference>
<dbReference type="InterPro" id="IPR019775">
    <property type="entry name" value="WD40_repeat_CS"/>
</dbReference>
<comment type="subcellular location">
    <subcellularLocation>
        <location evidence="1">Cytoplasmic vesicle</location>
        <location evidence="1">Autophagosome</location>
    </subcellularLocation>
</comment>
<dbReference type="GO" id="GO:0004674">
    <property type="term" value="F:protein serine/threonine kinase activity"/>
    <property type="evidence" value="ECO:0007669"/>
    <property type="project" value="UniProtKB-KW"/>
</dbReference>
<dbReference type="SMART" id="SM00220">
    <property type="entry name" value="S_TKc"/>
    <property type="match status" value="1"/>
</dbReference>
<evidence type="ECO:0000256" key="7">
    <source>
        <dbReference type="ARBA" id="ARBA00022741"/>
    </source>
</evidence>
<dbReference type="PROSITE" id="PS50082">
    <property type="entry name" value="WD_REPEATS_2"/>
    <property type="match status" value="2"/>
</dbReference>
<dbReference type="InterPro" id="IPR011009">
    <property type="entry name" value="Kinase-like_dom_sf"/>
</dbReference>
<dbReference type="SMART" id="SM00320">
    <property type="entry name" value="WD40"/>
    <property type="match status" value="5"/>
</dbReference>
<protein>
    <recommendedName>
        <fullName evidence="2">non-specific serine/threonine protein kinase</fullName>
        <ecNumber evidence="2">2.7.11.1</ecNumber>
    </recommendedName>
</protein>
<evidence type="ECO:0000256" key="4">
    <source>
        <dbReference type="ARBA" id="ARBA00022574"/>
    </source>
</evidence>
<dbReference type="FunFam" id="1.25.10.10:FF:000100">
    <property type="entry name" value="phosphoinositide 3-kinase regulatory subunit 4"/>
    <property type="match status" value="1"/>
</dbReference>
<feature type="domain" description="Protein kinase" evidence="13">
    <location>
        <begin position="26"/>
        <end position="319"/>
    </location>
</feature>
<dbReference type="Gene3D" id="2.130.10.10">
    <property type="entry name" value="YVTN repeat-like/Quinoprotein amine dehydrogenase"/>
    <property type="match status" value="2"/>
</dbReference>
<evidence type="ECO:0000256" key="11">
    <source>
        <dbReference type="PROSITE-ProRule" id="PRU00221"/>
    </source>
</evidence>
<dbReference type="FunFam" id="2.130.10.10:FF:000319">
    <property type="entry name" value="Phosphoinositide 3-kinase regulatory subunit 4"/>
    <property type="match status" value="1"/>
</dbReference>
<dbReference type="Gene3D" id="1.25.10.10">
    <property type="entry name" value="Leucine-rich Repeat Variant"/>
    <property type="match status" value="2"/>
</dbReference>
<dbReference type="GO" id="GO:0005776">
    <property type="term" value="C:autophagosome"/>
    <property type="evidence" value="ECO:0007669"/>
    <property type="project" value="UniProtKB-SubCell"/>
</dbReference>
<dbReference type="Gene3D" id="1.10.510.10">
    <property type="entry name" value="Transferase(Phosphotransferase) domain 1"/>
    <property type="match status" value="1"/>
</dbReference>
<dbReference type="GO" id="GO:0006623">
    <property type="term" value="P:protein targeting to vacuole"/>
    <property type="evidence" value="ECO:0007669"/>
    <property type="project" value="TreeGrafter"/>
</dbReference>
<organism evidence="14 15">
    <name type="scientific">Echeneis naucrates</name>
    <name type="common">Live sharksucker</name>
    <dbReference type="NCBI Taxonomy" id="173247"/>
    <lineage>
        <taxon>Eukaryota</taxon>
        <taxon>Metazoa</taxon>
        <taxon>Chordata</taxon>
        <taxon>Craniata</taxon>
        <taxon>Vertebrata</taxon>
        <taxon>Euteleostomi</taxon>
        <taxon>Actinopterygii</taxon>
        <taxon>Neopterygii</taxon>
        <taxon>Teleostei</taxon>
        <taxon>Neoteleostei</taxon>
        <taxon>Acanthomorphata</taxon>
        <taxon>Carangaria</taxon>
        <taxon>Carangiformes</taxon>
        <taxon>Echeneidae</taxon>
        <taxon>Echeneis</taxon>
    </lineage>
</organism>
<dbReference type="FunFam" id="1.10.510.10:FF:000497">
    <property type="entry name" value="Phosphoinositide 3-kinase regulatory subunit"/>
    <property type="match status" value="1"/>
</dbReference>
<proteinExistence type="predicted"/>
<feature type="repeat" description="HEAT" evidence="10">
    <location>
        <begin position="405"/>
        <end position="437"/>
    </location>
</feature>
<dbReference type="Pfam" id="PF00400">
    <property type="entry name" value="WD40"/>
    <property type="match status" value="2"/>
</dbReference>
<dbReference type="InterPro" id="IPR055231">
    <property type="entry name" value="2AA_helical"/>
</dbReference>
<evidence type="ECO:0000256" key="2">
    <source>
        <dbReference type="ARBA" id="ARBA00012513"/>
    </source>
</evidence>
<keyword evidence="7" id="KW-0547">Nucleotide-binding</keyword>
<dbReference type="InterPro" id="IPR021133">
    <property type="entry name" value="HEAT_type_2"/>
</dbReference>
<dbReference type="SUPFAM" id="SSF50978">
    <property type="entry name" value="WD40 repeat-like"/>
    <property type="match status" value="1"/>
</dbReference>
<feature type="repeat" description="WD" evidence="11">
    <location>
        <begin position="905"/>
        <end position="946"/>
    </location>
</feature>
<sequence length="1278" mass="143740">MGNQLAGIAPSQILSVDSYFSDIHDHEYDKSLGSTRFFKVARAKHREGLVVVKVFAIQDPSLPLTSYKQELEELKIRLHSCQNCLPFQKTSLTEKAAILFRQYVRDNLYDRISTRPFLNNVEKRWLAFQILNAVDQAHKAGVRHGDIKTENVMVTSWNWVLLTDFASFKPTYLPEDNPADFNYFFDTSRRRTCYIAPERFVDGSMFTTESDQNTPLVDLTNNNQRSRGELKQAMDIFSAGCVIAELFTEGVPLFDLSQLLAYRKGLFQTEQVLVKIEDQSIRELVAQMVQREPEKRLTAEEYLKQQRGKAFPDIFYTFLQPYMAQFAKETFQSADERVLIIRKDLDNILHNLRGGEGEEQGLIVLVSVITSCLQTLHSCDSKLAALELILHLAPRLSVDILLDRITPYLLHFCNDPMPRVRAQAVRTLAKVLALVKEVPRNDVNIYPEYILPGIAHLAQDDATIVRLAYAENIAHLAESALRFLELVQENNVNTEQDLSGEDTEETLHPNENYDSELQALHEMVQQKVVTLLSDSENIVKQSLMENGITRLCVFFGRQKANDVLLSHMITFLNDKNDWHLRGAFFDSIVGVAAYVGWQSSSILKPLLQQGLSDTEEFVIFKALNALTCMCQLGLLQKPHIYEFVSDIAPFLCHPNLWIRYGAVGFITVVAQHLNVADVYCKLMPHLNPFITQPIIQGMTEAEEDKLLALKDFMLKSNKAKANMGEQSHLGEAVQTGVIDLAMLGITGRQVDLVKPKAEVEDKRVRKHTKQDSTMNEEWKSMFGSQEPASAQPATVTATNAAFRWKSENSADLRLSPETSSQTDLNIQIRKSTLAPTVPVLQSVVSGPAYQRRINTCKAELQQLVQQKREQCSAERMAKQMMESAEWESRPPPPGWHPKGLLVAHLHEHKAAVNRIRVSDEHSIFATASNDSTVKVWDSQKMEGKTTTTRSVLTYSRIGGHVKTLTFCQGSHYLAVASDNGSIQLLAVEANKPPKSPKVQPFQTRSLDLQEDGCAVDIHHFNSGAQSVLAYATVNGSLVGWDLRSNSNAWTLRHDLRLGLITSFTVDMHQCWLCLGTSSGTMACWDMRFQLPISNHSHPARARIRRLLMHPLYQSSVIAAVQGNNEVSMWDMETGDRKFTLWASSAPPLSEMQQSPHSVHGIYCSPADGNPLLLTAGSDMRIRFWDLAYPERSYIVAGGANDSLHCPSVLYSRKIIEGTEVVQEIHSKQKSGVVEDSPRRGPESLPVGHHDIITDIATFQTTQGFIVTSSRDGIVKVWK</sequence>
<feature type="region of interest" description="Disordered" evidence="12">
    <location>
        <begin position="1226"/>
        <end position="1246"/>
    </location>
</feature>
<keyword evidence="5" id="KW-0808">Transferase</keyword>
<evidence type="ECO:0000256" key="10">
    <source>
        <dbReference type="PROSITE-ProRule" id="PRU00103"/>
    </source>
</evidence>
<accession>A0A665U3Q5</accession>
<dbReference type="CDD" id="cd13980">
    <property type="entry name" value="STKc_Vps15"/>
    <property type="match status" value="1"/>
</dbReference>
<dbReference type="InterPro" id="IPR015943">
    <property type="entry name" value="WD40/YVTN_repeat-like_dom_sf"/>
</dbReference>
<dbReference type="FunFam" id="1.25.10.10:FF:000154">
    <property type="entry name" value="Phosphoinositide 3-kinase regulatory subunit 4"/>
    <property type="match status" value="1"/>
</dbReference>
<evidence type="ECO:0000256" key="12">
    <source>
        <dbReference type="SAM" id="MobiDB-lite"/>
    </source>
</evidence>
<dbReference type="InterPro" id="IPR001680">
    <property type="entry name" value="WD40_rpt"/>
</dbReference>
<keyword evidence="4 11" id="KW-0853">WD repeat</keyword>
<dbReference type="PROSITE" id="PS00108">
    <property type="entry name" value="PROTEIN_KINASE_ST"/>
    <property type="match status" value="1"/>
</dbReference>
<dbReference type="GO" id="GO:0034271">
    <property type="term" value="C:phosphatidylinositol 3-kinase complex, class III, type I"/>
    <property type="evidence" value="ECO:0007669"/>
    <property type="project" value="TreeGrafter"/>
</dbReference>
<dbReference type="AlphaFoldDB" id="A0A665U3Q5"/>
<gene>
    <name evidence="14" type="primary">pik3r4</name>
</gene>
<dbReference type="InterPro" id="IPR016024">
    <property type="entry name" value="ARM-type_fold"/>
</dbReference>
<reference evidence="14" key="2">
    <citation type="submission" date="2025-08" db="UniProtKB">
        <authorList>
            <consortium name="Ensembl"/>
        </authorList>
    </citation>
    <scope>IDENTIFICATION</scope>
</reference>
<dbReference type="GO" id="GO:0045324">
    <property type="term" value="P:late endosome to vacuole transport"/>
    <property type="evidence" value="ECO:0007669"/>
    <property type="project" value="InterPro"/>
</dbReference>